<dbReference type="KEGG" id="lvi:G7068_09470"/>
<keyword evidence="2" id="KW-1185">Reference proteome</keyword>
<evidence type="ECO:0000313" key="2">
    <source>
        <dbReference type="Proteomes" id="UP000502677"/>
    </source>
</evidence>
<accession>A0A6G7XFW6</accession>
<name>A0A6G7XFW6_9MICO</name>
<gene>
    <name evidence="1" type="ORF">G7068_09470</name>
</gene>
<reference evidence="1 2" key="1">
    <citation type="submission" date="2020-03" db="EMBL/GenBank/DDBJ databases">
        <title>Leucobacter sp. nov., isolated from beetles.</title>
        <authorList>
            <person name="Hyun D.-W."/>
            <person name="Bae J.-W."/>
        </authorList>
    </citation>
    <scope>NUCLEOTIDE SEQUENCE [LARGE SCALE GENOMIC DNA]</scope>
    <source>
        <strain evidence="1 2">HDW9C</strain>
    </source>
</reference>
<evidence type="ECO:0000313" key="1">
    <source>
        <dbReference type="EMBL" id="QIK63402.1"/>
    </source>
</evidence>
<dbReference type="AlphaFoldDB" id="A0A6G7XFW6"/>
<organism evidence="1 2">
    <name type="scientific">Leucobacter viscericola</name>
    <dbReference type="NCBI Taxonomy" id="2714935"/>
    <lineage>
        <taxon>Bacteria</taxon>
        <taxon>Bacillati</taxon>
        <taxon>Actinomycetota</taxon>
        <taxon>Actinomycetes</taxon>
        <taxon>Micrococcales</taxon>
        <taxon>Microbacteriaceae</taxon>
        <taxon>Leucobacter</taxon>
    </lineage>
</organism>
<dbReference type="Proteomes" id="UP000502677">
    <property type="component" value="Chromosome"/>
</dbReference>
<dbReference type="EMBL" id="CP049863">
    <property type="protein sequence ID" value="QIK63402.1"/>
    <property type="molecule type" value="Genomic_DNA"/>
</dbReference>
<sequence>MEPRWIRGRYDAAAAAVALRSAPVNVSPDGECWIEIQVGELDIEVWFPHEPGSSEAPSLDTAASVIAQLTAFDDVIQAELEEASRVSVHEAKNFMFDLSTIVMNNDREITLSYIGSEVNSEFDVRFEHRDGAWHRV</sequence>
<dbReference type="RefSeq" id="WP_166291472.1">
    <property type="nucleotide sequence ID" value="NZ_CP049863.1"/>
</dbReference>
<protein>
    <submittedName>
        <fullName evidence="1">Uncharacterized protein</fullName>
    </submittedName>
</protein>
<proteinExistence type="predicted"/>